<dbReference type="SUPFAM" id="SSF48008">
    <property type="entry name" value="GntR ligand-binding domain-like"/>
    <property type="match status" value="1"/>
</dbReference>
<evidence type="ECO:0000256" key="1">
    <source>
        <dbReference type="ARBA" id="ARBA00023015"/>
    </source>
</evidence>
<keyword evidence="3" id="KW-0804">Transcription</keyword>
<dbReference type="InterPro" id="IPR036390">
    <property type="entry name" value="WH_DNA-bd_sf"/>
</dbReference>
<dbReference type="GO" id="GO:0003677">
    <property type="term" value="F:DNA binding"/>
    <property type="evidence" value="ECO:0007669"/>
    <property type="project" value="UniProtKB-KW"/>
</dbReference>
<dbReference type="PROSITE" id="PS50949">
    <property type="entry name" value="HTH_GNTR"/>
    <property type="match status" value="1"/>
</dbReference>
<dbReference type="SMART" id="SM00895">
    <property type="entry name" value="FCD"/>
    <property type="match status" value="1"/>
</dbReference>
<dbReference type="PANTHER" id="PTHR43537:SF50">
    <property type="entry name" value="TRANSCRIPTIONAL REGULATORY PROTEIN"/>
    <property type="match status" value="1"/>
</dbReference>
<evidence type="ECO:0000313" key="6">
    <source>
        <dbReference type="Proteomes" id="UP000197215"/>
    </source>
</evidence>
<evidence type="ECO:0000259" key="4">
    <source>
        <dbReference type="PROSITE" id="PS50949"/>
    </source>
</evidence>
<proteinExistence type="predicted"/>
<evidence type="ECO:0000256" key="2">
    <source>
        <dbReference type="ARBA" id="ARBA00023125"/>
    </source>
</evidence>
<protein>
    <submittedName>
        <fullName evidence="5">DNA-binding transcriptional regulator, GntR family</fullName>
    </submittedName>
</protein>
<dbReference type="OrthoDB" id="8680857at2"/>
<dbReference type="InterPro" id="IPR000524">
    <property type="entry name" value="Tscrpt_reg_HTH_GntR"/>
</dbReference>
<evidence type="ECO:0000313" key="5">
    <source>
        <dbReference type="EMBL" id="SNC59481.1"/>
    </source>
</evidence>
<dbReference type="Proteomes" id="UP000197215">
    <property type="component" value="Unassembled WGS sequence"/>
</dbReference>
<name>A0A212T0W4_9BURK</name>
<dbReference type="PRINTS" id="PR00035">
    <property type="entry name" value="HTHGNTR"/>
</dbReference>
<dbReference type="AlphaFoldDB" id="A0A212T0W4"/>
<dbReference type="CDD" id="cd07377">
    <property type="entry name" value="WHTH_GntR"/>
    <property type="match status" value="1"/>
</dbReference>
<dbReference type="InterPro" id="IPR036388">
    <property type="entry name" value="WH-like_DNA-bd_sf"/>
</dbReference>
<dbReference type="GO" id="GO:0003700">
    <property type="term" value="F:DNA-binding transcription factor activity"/>
    <property type="evidence" value="ECO:0007669"/>
    <property type="project" value="InterPro"/>
</dbReference>
<dbReference type="Gene3D" id="1.20.120.530">
    <property type="entry name" value="GntR ligand-binding domain-like"/>
    <property type="match status" value="1"/>
</dbReference>
<dbReference type="SMART" id="SM00345">
    <property type="entry name" value="HTH_GNTR"/>
    <property type="match status" value="1"/>
</dbReference>
<dbReference type="InterPro" id="IPR011711">
    <property type="entry name" value="GntR_C"/>
</dbReference>
<dbReference type="InterPro" id="IPR008920">
    <property type="entry name" value="TF_FadR/GntR_C"/>
</dbReference>
<dbReference type="EMBL" id="FYEX01000001">
    <property type="protein sequence ID" value="SNC59481.1"/>
    <property type="molecule type" value="Genomic_DNA"/>
</dbReference>
<dbReference type="Gene3D" id="1.10.10.10">
    <property type="entry name" value="Winged helix-like DNA-binding domain superfamily/Winged helix DNA-binding domain"/>
    <property type="match status" value="1"/>
</dbReference>
<evidence type="ECO:0000256" key="3">
    <source>
        <dbReference type="ARBA" id="ARBA00023163"/>
    </source>
</evidence>
<dbReference type="SUPFAM" id="SSF46785">
    <property type="entry name" value="Winged helix' DNA-binding domain"/>
    <property type="match status" value="1"/>
</dbReference>
<keyword evidence="2 5" id="KW-0238">DNA-binding</keyword>
<organism evidence="5 6">
    <name type="scientific">Polynucleobacter victoriensis</name>
    <dbReference type="NCBI Taxonomy" id="2049319"/>
    <lineage>
        <taxon>Bacteria</taxon>
        <taxon>Pseudomonadati</taxon>
        <taxon>Pseudomonadota</taxon>
        <taxon>Betaproteobacteria</taxon>
        <taxon>Burkholderiales</taxon>
        <taxon>Burkholderiaceae</taxon>
        <taxon>Polynucleobacter</taxon>
    </lineage>
</organism>
<keyword evidence="6" id="KW-1185">Reference proteome</keyword>
<reference evidence="6" key="1">
    <citation type="submission" date="2017-06" db="EMBL/GenBank/DDBJ databases">
        <authorList>
            <person name="Varghese N."/>
            <person name="Submissions S."/>
        </authorList>
    </citation>
    <scope>NUCLEOTIDE SEQUENCE [LARGE SCALE GENOMIC DNA]</scope>
    <source>
        <strain evidence="6">MWH-VicM1</strain>
    </source>
</reference>
<dbReference type="RefSeq" id="WP_088811947.1">
    <property type="nucleotide sequence ID" value="NZ_FYEX01000001.1"/>
</dbReference>
<gene>
    <name evidence="5" type="ORF">SAMN06295916_0073</name>
</gene>
<sequence>MNSKLLLSPRPLYEEVAERLRTSIFSHEFAPGSWIDEQAIAKEYGISRTPMREAIKILAAEGLITMKMRRGAYVTEVSKSDLNQIFTVLALLEGQACRETALKASEGQLEALDSIHMKLERAAADRDLEQFFAINQSFHDKLQEISNNPWMKRVIDDLRKVLKLQRRDSLSKRGRMESSLLEHRKILSALLARDADLSEKLMKEHLLQGQLAAK</sequence>
<accession>A0A212T0W4</accession>
<feature type="domain" description="HTH gntR-type" evidence="4">
    <location>
        <begin position="10"/>
        <end position="77"/>
    </location>
</feature>
<dbReference type="Pfam" id="PF07729">
    <property type="entry name" value="FCD"/>
    <property type="match status" value="1"/>
</dbReference>
<keyword evidence="1" id="KW-0805">Transcription regulation</keyword>
<dbReference type="PANTHER" id="PTHR43537">
    <property type="entry name" value="TRANSCRIPTIONAL REGULATOR, GNTR FAMILY"/>
    <property type="match status" value="1"/>
</dbReference>
<dbReference type="Pfam" id="PF00392">
    <property type="entry name" value="GntR"/>
    <property type="match status" value="1"/>
</dbReference>